<evidence type="ECO:0000313" key="3">
    <source>
        <dbReference type="EMBL" id="SHJ69702.1"/>
    </source>
</evidence>
<organism evidence="3 4">
    <name type="scientific">Paraburkholderia terricola</name>
    <dbReference type="NCBI Taxonomy" id="169427"/>
    <lineage>
        <taxon>Bacteria</taxon>
        <taxon>Pseudomonadati</taxon>
        <taxon>Pseudomonadota</taxon>
        <taxon>Betaproteobacteria</taxon>
        <taxon>Burkholderiales</taxon>
        <taxon>Burkholderiaceae</taxon>
        <taxon>Paraburkholderia</taxon>
    </lineage>
</organism>
<dbReference type="STRING" id="169427.SAMN05192548_100581"/>
<feature type="compositionally biased region" description="Basic and acidic residues" evidence="1">
    <location>
        <begin position="51"/>
        <end position="63"/>
    </location>
</feature>
<dbReference type="Proteomes" id="UP001264340">
    <property type="component" value="Unassembled WGS sequence"/>
</dbReference>
<reference evidence="3 4" key="1">
    <citation type="submission" date="2016-11" db="EMBL/GenBank/DDBJ databases">
        <authorList>
            <person name="Jaros S."/>
            <person name="Januszkiewicz K."/>
            <person name="Wedrychowicz H."/>
        </authorList>
    </citation>
    <scope>NUCLEOTIDE SEQUENCE [LARGE SCALE GENOMIC DNA]</scope>
    <source>
        <strain evidence="3 4">LMG 20594</strain>
    </source>
</reference>
<feature type="region of interest" description="Disordered" evidence="1">
    <location>
        <begin position="35"/>
        <end position="63"/>
    </location>
</feature>
<proteinExistence type="predicted"/>
<gene>
    <name evidence="2" type="ORF">J2804_004332</name>
    <name evidence="3" type="ORF">SAMN05192548_100581</name>
</gene>
<name>A0A1M6LEW7_9BURK</name>
<evidence type="ECO:0000313" key="4">
    <source>
        <dbReference type="Proteomes" id="UP000184395"/>
    </source>
</evidence>
<evidence type="ECO:0000313" key="2">
    <source>
        <dbReference type="EMBL" id="MDR6410907.1"/>
    </source>
</evidence>
<protein>
    <submittedName>
        <fullName evidence="3">Uncharacterized protein</fullName>
    </submittedName>
</protein>
<reference evidence="2 5" key="2">
    <citation type="submission" date="2023-07" db="EMBL/GenBank/DDBJ databases">
        <title>Sorghum-associated microbial communities from plants grown in Nebraska, USA.</title>
        <authorList>
            <person name="Schachtman D."/>
        </authorList>
    </citation>
    <scope>NUCLEOTIDE SEQUENCE [LARGE SCALE GENOMIC DNA]</scope>
    <source>
        <strain evidence="2 5">DS1316</strain>
    </source>
</reference>
<evidence type="ECO:0000256" key="1">
    <source>
        <dbReference type="SAM" id="MobiDB-lite"/>
    </source>
</evidence>
<sequence>MQSFGISLPEGRIIEARLTGVSRADCMLVKLAGVRDPANPIPSPRGNGLGGKRDGSYRRQELT</sequence>
<dbReference type="AlphaFoldDB" id="A0A1M6LEW7"/>
<dbReference type="Proteomes" id="UP000184395">
    <property type="component" value="Unassembled WGS sequence"/>
</dbReference>
<accession>A0A1M6LEW7</accession>
<dbReference type="EMBL" id="FRAB01000005">
    <property type="protein sequence ID" value="SHJ69702.1"/>
    <property type="molecule type" value="Genomic_DNA"/>
</dbReference>
<keyword evidence="5" id="KW-1185">Reference proteome</keyword>
<evidence type="ECO:0000313" key="5">
    <source>
        <dbReference type="Proteomes" id="UP001264340"/>
    </source>
</evidence>
<dbReference type="EMBL" id="JAVDRP010000008">
    <property type="protein sequence ID" value="MDR6410907.1"/>
    <property type="molecule type" value="Genomic_DNA"/>
</dbReference>